<sequence>MRYQRSATISDRHAAIIEMIQADDLSSRALAERLGVSEPTINRDIEYLRSNGYEIKAVRVDQRWAYRLIEEMLVREKPPRSRGSKK</sequence>
<dbReference type="Gene3D" id="1.10.10.10">
    <property type="entry name" value="Winged helix-like DNA-binding domain superfamily/Winged helix DNA-binding domain"/>
    <property type="match status" value="1"/>
</dbReference>
<keyword evidence="3" id="KW-1185">Reference proteome</keyword>
<dbReference type="Pfam" id="PF08279">
    <property type="entry name" value="HTH_11"/>
    <property type="match status" value="1"/>
</dbReference>
<evidence type="ECO:0000313" key="3">
    <source>
        <dbReference type="Proteomes" id="UP001430306"/>
    </source>
</evidence>
<organism evidence="2 3">
    <name type="scientific">Rhodopirellula halodulae</name>
    <dbReference type="NCBI Taxonomy" id="2894198"/>
    <lineage>
        <taxon>Bacteria</taxon>
        <taxon>Pseudomonadati</taxon>
        <taxon>Planctomycetota</taxon>
        <taxon>Planctomycetia</taxon>
        <taxon>Pirellulales</taxon>
        <taxon>Pirellulaceae</taxon>
        <taxon>Rhodopirellula</taxon>
    </lineage>
</organism>
<dbReference type="RefSeq" id="WP_230276837.1">
    <property type="nucleotide sequence ID" value="NZ_JAJKFW010000064.1"/>
</dbReference>
<dbReference type="EMBL" id="JAJKFW010000064">
    <property type="protein sequence ID" value="MCC9645200.1"/>
    <property type="molecule type" value="Genomic_DNA"/>
</dbReference>
<evidence type="ECO:0000313" key="2">
    <source>
        <dbReference type="EMBL" id="MCC9645200.1"/>
    </source>
</evidence>
<name>A0ABS8NNT9_9BACT</name>
<dbReference type="SUPFAM" id="SSF46785">
    <property type="entry name" value="Winged helix' DNA-binding domain"/>
    <property type="match status" value="1"/>
</dbReference>
<proteinExistence type="predicted"/>
<gene>
    <name evidence="2" type="ORF">LOC71_23220</name>
</gene>
<dbReference type="InterPro" id="IPR013196">
    <property type="entry name" value="HTH_11"/>
</dbReference>
<dbReference type="InterPro" id="IPR036388">
    <property type="entry name" value="WH-like_DNA-bd_sf"/>
</dbReference>
<dbReference type="Proteomes" id="UP001430306">
    <property type="component" value="Unassembled WGS sequence"/>
</dbReference>
<dbReference type="InterPro" id="IPR036390">
    <property type="entry name" value="WH_DNA-bd_sf"/>
</dbReference>
<comment type="caution">
    <text evidence="2">The sequence shown here is derived from an EMBL/GenBank/DDBJ whole genome shotgun (WGS) entry which is preliminary data.</text>
</comment>
<reference evidence="2" key="1">
    <citation type="submission" date="2021-11" db="EMBL/GenBank/DDBJ databases">
        <title>Genome sequence.</title>
        <authorList>
            <person name="Sun Q."/>
        </authorList>
    </citation>
    <scope>NUCLEOTIDE SEQUENCE</scope>
    <source>
        <strain evidence="2">JC740</strain>
    </source>
</reference>
<feature type="domain" description="Helix-turn-helix type 11" evidence="1">
    <location>
        <begin position="12"/>
        <end position="59"/>
    </location>
</feature>
<accession>A0ABS8NNT9</accession>
<protein>
    <submittedName>
        <fullName evidence="2">Helix-turn-helix domain-containing protein</fullName>
    </submittedName>
</protein>
<evidence type="ECO:0000259" key="1">
    <source>
        <dbReference type="Pfam" id="PF08279"/>
    </source>
</evidence>